<comment type="caution">
    <text evidence="1">The sequence shown here is derived from an EMBL/GenBank/DDBJ whole genome shotgun (WGS) entry which is preliminary data.</text>
</comment>
<name>A0ACB7YNT0_9ERIC</name>
<organism evidence="1 2">
    <name type="scientific">Vaccinium darrowii</name>
    <dbReference type="NCBI Taxonomy" id="229202"/>
    <lineage>
        <taxon>Eukaryota</taxon>
        <taxon>Viridiplantae</taxon>
        <taxon>Streptophyta</taxon>
        <taxon>Embryophyta</taxon>
        <taxon>Tracheophyta</taxon>
        <taxon>Spermatophyta</taxon>
        <taxon>Magnoliopsida</taxon>
        <taxon>eudicotyledons</taxon>
        <taxon>Gunneridae</taxon>
        <taxon>Pentapetalae</taxon>
        <taxon>asterids</taxon>
        <taxon>Ericales</taxon>
        <taxon>Ericaceae</taxon>
        <taxon>Vaccinioideae</taxon>
        <taxon>Vaccinieae</taxon>
        <taxon>Vaccinium</taxon>
    </lineage>
</organism>
<evidence type="ECO:0000313" key="2">
    <source>
        <dbReference type="Proteomes" id="UP000828048"/>
    </source>
</evidence>
<keyword evidence="2" id="KW-1185">Reference proteome</keyword>
<proteinExistence type="predicted"/>
<protein>
    <submittedName>
        <fullName evidence="1">Uncharacterized protein</fullName>
    </submittedName>
</protein>
<evidence type="ECO:0000313" key="1">
    <source>
        <dbReference type="EMBL" id="KAH7854848.1"/>
    </source>
</evidence>
<dbReference type="Proteomes" id="UP000828048">
    <property type="component" value="Chromosome 11"/>
</dbReference>
<dbReference type="EMBL" id="CM037161">
    <property type="protein sequence ID" value="KAH7854848.1"/>
    <property type="molecule type" value="Genomic_DNA"/>
</dbReference>
<sequence>MTLINRCNLKSSPSSSNLSIPRLISLCKTLRNLEQIHTQIIRRGSEQEHYLITLFISALTSLPPSTTTISYASAVFDRVSRPNIYVYNALLKFHSQHSSLYHSVSVFLRMTRLNVVPDKYTFPVLVKSCCKSLALNLGRGIHGLTVKYGCDNDLYVGSSLVDFYGKCGEIKCAREVFDGMHERNEVSWTSMVVGYVNVGDIVEAKKVFDEMPKRTVFSWNIMISGFVRFGDLKSARKLLEEMPDKNVVSFTAMIDGYAKAGDMASARDLFEQCPDRDVVSWSALMLGYVQNGQPANAVKLFLEMQSWNVKPDEFILVNLMSACSQIGSLELAKRVDSYVNQQSSLNLQEPHVVAALVDMNAKCGNMGRATMLFEDMPKRDLISYCSMMQGLSIHGCGAQVVSLFYRMINEGHTPDGVAFTVILTACSRAGLVEEGCQLFDSMINEYSLVPSTDHYACMVDLLGRSGKLRLAYELLNSMPVEPHAGALGALLWACKLHGDVELGKEIASRLFELEPQNASNYVLLSDIYAATDRWLDVFVVRNEINERGIQKIPGCSWI</sequence>
<reference evidence="1 2" key="1">
    <citation type="journal article" date="2021" name="Hortic Res">
        <title>High-quality reference genome and annotation aids understanding of berry development for evergreen blueberry (Vaccinium darrowii).</title>
        <authorList>
            <person name="Yu J."/>
            <person name="Hulse-Kemp A.M."/>
            <person name="Babiker E."/>
            <person name="Staton M."/>
        </authorList>
    </citation>
    <scope>NUCLEOTIDE SEQUENCE [LARGE SCALE GENOMIC DNA]</scope>
    <source>
        <strain evidence="2">cv. NJ 8807/NJ 8810</strain>
        <tissue evidence="1">Young leaf</tissue>
    </source>
</reference>
<accession>A0ACB7YNT0</accession>
<gene>
    <name evidence="1" type="ORF">Vadar_018363</name>
</gene>